<dbReference type="CDD" id="cd00332">
    <property type="entry name" value="PAL-HAL"/>
    <property type="match status" value="1"/>
</dbReference>
<dbReference type="Gene3D" id="1.20.200.10">
    <property type="entry name" value="Fumarase/aspartase (Central domain)"/>
    <property type="match status" value="1"/>
</dbReference>
<dbReference type="SUPFAM" id="SSF48557">
    <property type="entry name" value="L-aspartase-like"/>
    <property type="match status" value="1"/>
</dbReference>
<sequence>MKKTVVATLCASLFFPALAFSASAITLDGHSLTLEDAWAVARGEKQVEIAPDAMKRVEKSNALLMIAAGKGVPVYGLTVGVGLNKDKSLFDAHGQLTPEVLQASREFNVNALRAHGAGVGPAMPDELVRMAMVIRLNTLLVGSTGAQPQVATLYQQLLNKNITPVVPSRGSVGEADITLASHIGDVMIGEWRVRVNGKEIDSASALKQAGIAKLDPVGKDALSILSTNAISVAYSAQALLETRQIINITPAVFGLSLEALNGNVAPFLAQSLSVRPFPGIQDTAGHLRDALKGSYLWQHQEGRPLQDPLSFRTTVFVLNEARREWNEAYQMLEIQMNSSDDNPAVIVDADRTLADNSQVAQYFVSAKDASGETLSGAIFPTSNFEPLPLALAIQNLSLSLGHLAHNSVQRTLHLSDDHFTGLSRFLAADTNQQGHAFGAIQKPQVALLADIRDLANPVSLDGQPMAGTIEDTYTNNLRASKRLSQIAGNLSNIYGLELLHASQAIDLRKQKNPALKLGEQTGKIYAAYREKVPFVSQDRIFSDNIQDSATLVETFPAGKLVSDETGSKGK</sequence>
<name>A0A370Q756_9GAMM</name>
<comment type="caution">
    <text evidence="2">The sequence shown here is derived from an EMBL/GenBank/DDBJ whole genome shotgun (WGS) entry which is preliminary data.</text>
</comment>
<dbReference type="InterPro" id="IPR024083">
    <property type="entry name" value="Fumarase/histidase_N"/>
</dbReference>
<dbReference type="GO" id="GO:0016841">
    <property type="term" value="F:ammonia-lyase activity"/>
    <property type="evidence" value="ECO:0007669"/>
    <property type="project" value="UniProtKB-ARBA"/>
</dbReference>
<dbReference type="EMBL" id="QRAP01000015">
    <property type="protein sequence ID" value="RDK83880.1"/>
    <property type="molecule type" value="Genomic_DNA"/>
</dbReference>
<accession>A0A370Q756</accession>
<dbReference type="InterPro" id="IPR001106">
    <property type="entry name" value="Aromatic_Lyase"/>
</dbReference>
<evidence type="ECO:0000313" key="2">
    <source>
        <dbReference type="EMBL" id="RDK83880.1"/>
    </source>
</evidence>
<organism evidence="2 3">
    <name type="scientific">Enterobacillus tribolii</name>
    <dbReference type="NCBI Taxonomy" id="1487935"/>
    <lineage>
        <taxon>Bacteria</taxon>
        <taxon>Pseudomonadati</taxon>
        <taxon>Pseudomonadota</taxon>
        <taxon>Gammaproteobacteria</taxon>
        <taxon>Enterobacterales</taxon>
        <taxon>Hafniaceae</taxon>
        <taxon>Enterobacillus</taxon>
    </lineage>
</organism>
<dbReference type="OrthoDB" id="9806955at2"/>
<dbReference type="Gene3D" id="1.10.275.10">
    <property type="entry name" value="Fumarase/aspartase (N-terminal domain)"/>
    <property type="match status" value="1"/>
</dbReference>
<keyword evidence="1" id="KW-0732">Signal</keyword>
<feature type="chain" id="PRO_5016837480" evidence="1">
    <location>
        <begin position="20"/>
        <end position="570"/>
    </location>
</feature>
<dbReference type="InterPro" id="IPR008948">
    <property type="entry name" value="L-Aspartase-like"/>
</dbReference>
<dbReference type="PANTHER" id="PTHR10362">
    <property type="entry name" value="HISTIDINE AMMONIA-LYASE"/>
    <property type="match status" value="1"/>
</dbReference>
<gene>
    <name evidence="2" type="ORF">C8D90_1158</name>
</gene>
<dbReference type="Proteomes" id="UP000254848">
    <property type="component" value="Unassembled WGS sequence"/>
</dbReference>
<evidence type="ECO:0000256" key="1">
    <source>
        <dbReference type="SAM" id="SignalP"/>
    </source>
</evidence>
<evidence type="ECO:0000313" key="3">
    <source>
        <dbReference type="Proteomes" id="UP000254848"/>
    </source>
</evidence>
<proteinExistence type="predicted"/>
<dbReference type="Pfam" id="PF00221">
    <property type="entry name" value="Lyase_aromatic"/>
    <property type="match status" value="1"/>
</dbReference>
<keyword evidence="2" id="KW-0456">Lyase</keyword>
<dbReference type="RefSeq" id="WP_115460360.1">
    <property type="nucleotide sequence ID" value="NZ_QRAP01000015.1"/>
</dbReference>
<protein>
    <submittedName>
        <fullName evidence="2">Histidine ammonia-lyase</fullName>
    </submittedName>
</protein>
<reference evidence="2 3" key="1">
    <citation type="submission" date="2018-07" db="EMBL/GenBank/DDBJ databases">
        <title>Genomic Encyclopedia of Type Strains, Phase IV (KMG-IV): sequencing the most valuable type-strain genomes for metagenomic binning, comparative biology and taxonomic classification.</title>
        <authorList>
            <person name="Goeker M."/>
        </authorList>
    </citation>
    <scope>NUCLEOTIDE SEQUENCE [LARGE SCALE GENOMIC DNA]</scope>
    <source>
        <strain evidence="2 3">DSM 103736</strain>
    </source>
</reference>
<feature type="signal peptide" evidence="1">
    <location>
        <begin position="1"/>
        <end position="19"/>
    </location>
</feature>
<dbReference type="AlphaFoldDB" id="A0A370Q756"/>
<keyword evidence="3" id="KW-1185">Reference proteome</keyword>